<organism evidence="1 2">
    <name type="scientific">Cymbomonas tetramitiformis</name>
    <dbReference type="NCBI Taxonomy" id="36881"/>
    <lineage>
        <taxon>Eukaryota</taxon>
        <taxon>Viridiplantae</taxon>
        <taxon>Chlorophyta</taxon>
        <taxon>Pyramimonadophyceae</taxon>
        <taxon>Pyramimonadales</taxon>
        <taxon>Pyramimonadaceae</taxon>
        <taxon>Cymbomonas</taxon>
    </lineage>
</organism>
<accession>A0AAE0CET1</accession>
<gene>
    <name evidence="1" type="ORF">CYMTET_38091</name>
</gene>
<dbReference type="AlphaFoldDB" id="A0AAE0CET1"/>
<name>A0AAE0CET1_9CHLO</name>
<comment type="caution">
    <text evidence="1">The sequence shown here is derived from an EMBL/GenBank/DDBJ whole genome shotgun (WGS) entry which is preliminary data.</text>
</comment>
<dbReference type="Gene3D" id="3.30.200.20">
    <property type="entry name" value="Phosphorylase Kinase, domain 1"/>
    <property type="match status" value="1"/>
</dbReference>
<protein>
    <submittedName>
        <fullName evidence="1">Uncharacterized protein</fullName>
    </submittedName>
</protein>
<sequence>MRVVVECTRSPLAPRDRDKGAVEAAPRQSKGLLPWYCKLEALADEVVFTPQWRDLFTPGRLKGSELLGPSVWDAEMFSHSRPPVNYDDGDEADFDLETETFRVVLPVATSGGMYEWNTALGNHWRAQLGQHTHTKGMVALVGDLARAQQKETKRTWLSAAAVARFHDSALFCSWSTTREDLALLRSGALLGAQHSEGCCHECEGTRGAPREDTREVPRTKRMRRKYELDIARLCDEQMVNKAMDAGSSLAYKLNPPPIGSGAQAQVFTATLCGQENDLSAIAVKVFATELTTGNSELQENPVVGFAREYGALSNEKLRHKNVLRMVGAQKGVEKGHWHLITQLAHLGDLHR</sequence>
<keyword evidence="2" id="KW-1185">Reference proteome</keyword>
<reference evidence="1 2" key="1">
    <citation type="journal article" date="2015" name="Genome Biol. Evol.">
        <title>Comparative Genomics of a Bacterivorous Green Alga Reveals Evolutionary Causalities and Consequences of Phago-Mixotrophic Mode of Nutrition.</title>
        <authorList>
            <person name="Burns J.A."/>
            <person name="Paasch A."/>
            <person name="Narechania A."/>
            <person name="Kim E."/>
        </authorList>
    </citation>
    <scope>NUCLEOTIDE SEQUENCE [LARGE SCALE GENOMIC DNA]</scope>
    <source>
        <strain evidence="1 2">PLY_AMNH</strain>
    </source>
</reference>
<evidence type="ECO:0000313" key="2">
    <source>
        <dbReference type="Proteomes" id="UP001190700"/>
    </source>
</evidence>
<dbReference type="EMBL" id="LGRX02025320">
    <property type="protein sequence ID" value="KAK3252630.1"/>
    <property type="molecule type" value="Genomic_DNA"/>
</dbReference>
<dbReference type="SUPFAM" id="SSF56112">
    <property type="entry name" value="Protein kinase-like (PK-like)"/>
    <property type="match status" value="1"/>
</dbReference>
<dbReference type="Proteomes" id="UP001190700">
    <property type="component" value="Unassembled WGS sequence"/>
</dbReference>
<proteinExistence type="predicted"/>
<evidence type="ECO:0000313" key="1">
    <source>
        <dbReference type="EMBL" id="KAK3252630.1"/>
    </source>
</evidence>
<dbReference type="InterPro" id="IPR011009">
    <property type="entry name" value="Kinase-like_dom_sf"/>
</dbReference>